<accession>A0ABS9BMV4</accession>
<feature type="signal peptide" evidence="1">
    <location>
        <begin position="1"/>
        <end position="19"/>
    </location>
</feature>
<organism evidence="3 4">
    <name type="scientific">Flavihumibacter fluminis</name>
    <dbReference type="NCBI Taxonomy" id="2909236"/>
    <lineage>
        <taxon>Bacteria</taxon>
        <taxon>Pseudomonadati</taxon>
        <taxon>Bacteroidota</taxon>
        <taxon>Chitinophagia</taxon>
        <taxon>Chitinophagales</taxon>
        <taxon>Chitinophagaceae</taxon>
        <taxon>Flavihumibacter</taxon>
    </lineage>
</organism>
<dbReference type="Proteomes" id="UP001200145">
    <property type="component" value="Unassembled WGS sequence"/>
</dbReference>
<dbReference type="InterPro" id="IPR002931">
    <property type="entry name" value="Transglutaminase-like"/>
</dbReference>
<evidence type="ECO:0000259" key="2">
    <source>
        <dbReference type="Pfam" id="PF01841"/>
    </source>
</evidence>
<dbReference type="Gene3D" id="2.60.40.3140">
    <property type="match status" value="1"/>
</dbReference>
<evidence type="ECO:0000313" key="4">
    <source>
        <dbReference type="Proteomes" id="UP001200145"/>
    </source>
</evidence>
<feature type="chain" id="PRO_5045719487" evidence="1">
    <location>
        <begin position="20"/>
        <end position="645"/>
    </location>
</feature>
<comment type="caution">
    <text evidence="3">The sequence shown here is derived from an EMBL/GenBank/DDBJ whole genome shotgun (WGS) entry which is preliminary data.</text>
</comment>
<dbReference type="SUPFAM" id="SSF54001">
    <property type="entry name" value="Cysteine proteinases"/>
    <property type="match status" value="1"/>
</dbReference>
<name>A0ABS9BMV4_9BACT</name>
<evidence type="ECO:0000313" key="3">
    <source>
        <dbReference type="EMBL" id="MCF1716318.1"/>
    </source>
</evidence>
<dbReference type="RefSeq" id="WP_234867398.1">
    <property type="nucleotide sequence ID" value="NZ_JAKEVY010000004.1"/>
</dbReference>
<dbReference type="EMBL" id="JAKEVY010000004">
    <property type="protein sequence ID" value="MCF1716318.1"/>
    <property type="molecule type" value="Genomic_DNA"/>
</dbReference>
<protein>
    <submittedName>
        <fullName evidence="3">Transglutaminase-like domain-containing protein</fullName>
    </submittedName>
</protein>
<dbReference type="InterPro" id="IPR038765">
    <property type="entry name" value="Papain-like_cys_pep_sf"/>
</dbReference>
<keyword evidence="1" id="KW-0732">Signal</keyword>
<reference evidence="3 4" key="1">
    <citation type="submission" date="2022-01" db="EMBL/GenBank/DDBJ databases">
        <title>Flavihumibacter sp. nov., isolated from sediment of a river.</title>
        <authorList>
            <person name="Liu H."/>
        </authorList>
    </citation>
    <scope>NUCLEOTIDE SEQUENCE [LARGE SCALE GENOMIC DNA]</scope>
    <source>
        <strain evidence="3 4">RY-1</strain>
    </source>
</reference>
<sequence length="645" mass="73417">MKKTALVLVHLFLSTLLFAQNQSADGEGTSQATALKKIDKEAEYGTHLAVKQISFSTGKGLDGMPVVVANEKGSIDMVSIGSNVFMGHLLPYNNFVQLRDYDFEVFYKNKFRSQKYPPRKISLTDDAIFFDDNYGLFYGMEATESGQRCRFLYNYQYADARYLTRLFFHSSQPVKEHSIELAVPSWLQLELIEKNFDPVYKIKKSKRKEGDLTIYTYTAQNLGPVKQEPAALARPFYLPHVIVSIKTFKSDNKTHAVFNTMDDMYGWYNLLYKKAKNETATIKAIVDKEVQGKKSDEEKIRALYYWVQDNIKYIAFEEGYSGFIPHTVQDVFKNKYGDCKGMANLLTEMLKLAGFDAHFAWIGTREIPYDRKEVLSLCVDNHAISVLYHGGKTYFLDGTEKYAPLGVNAYRIQGKSVLVEHGDQYKIEMVPQAKPEDNTMATAASLKLNGNKITGHVKLTFTGEAKNFFHYIYNAIPSNKRKEFITTLIELNNSGADVTNVKTSDFSNRDIPLVLEGDVEIANRVTIVDKDCYTSIDFYPASFASFSPDEKRKTPIDLDHVLYATDTIRLELPATAKVKSLPPVFETSFAGNSMKAVYQQEKNQLILTKQMKLEAPVIQPAQFTEWKAFLQKIRDFNRTTISLQL</sequence>
<evidence type="ECO:0000256" key="1">
    <source>
        <dbReference type="SAM" id="SignalP"/>
    </source>
</evidence>
<keyword evidence="4" id="KW-1185">Reference proteome</keyword>
<feature type="domain" description="Transglutaminase-like" evidence="2">
    <location>
        <begin position="286"/>
        <end position="361"/>
    </location>
</feature>
<dbReference type="Pfam" id="PF01841">
    <property type="entry name" value="Transglut_core"/>
    <property type="match status" value="1"/>
</dbReference>
<dbReference type="Gene3D" id="2.60.120.1130">
    <property type="match status" value="1"/>
</dbReference>
<dbReference type="Gene3D" id="3.10.620.30">
    <property type="match status" value="1"/>
</dbReference>
<gene>
    <name evidence="3" type="ORF">L0U88_16870</name>
</gene>
<proteinExistence type="predicted"/>